<keyword evidence="5" id="KW-0732">Signal</keyword>
<comment type="similarity">
    <text evidence="2">Belongs to the Toll-like receptor family.</text>
</comment>
<evidence type="ECO:0000256" key="3">
    <source>
        <dbReference type="ARBA" id="ARBA00022614"/>
    </source>
</evidence>
<gene>
    <name evidence="12" type="ORF">MCOR_29727</name>
</gene>
<comment type="subcellular location">
    <subcellularLocation>
        <location evidence="1">Membrane</location>
        <topology evidence="1">Single-pass membrane protein</topology>
    </subcellularLocation>
</comment>
<dbReference type="InterPro" id="IPR001611">
    <property type="entry name" value="Leu-rich_rpt"/>
</dbReference>
<protein>
    <submittedName>
        <fullName evidence="12">TLR2</fullName>
    </submittedName>
</protein>
<dbReference type="EMBL" id="CACVKT020005427">
    <property type="protein sequence ID" value="CAC5395014.1"/>
    <property type="molecule type" value="Genomic_DNA"/>
</dbReference>
<sequence>MLIHFVTSLQCDIVLTESTERKVKIANCKNIGLTKVPTFLPNDINILDLSENNIKNLSNYDFERYRILEKLILKKNKLHHIEEKSFVGLNRLKFLDMSENKLNLLHSYTSEKFLPLVNLTNLDIRRNIKQPSDTNLYHYPDNAFAVLEQLNFFALDMAPNPSFGKGFRILKKLKSLTFELCFLKYLNKSVFENFSSNINELNLTGCRLHLVHVENDILLPFPKMTKLNLEGTCMHLKQALNILSPYGGKRFKLINFGGLSCPVFNNENDNFVLTITKEMMQYLKTICVEWLYLSDNGIVDFEEDSLLSFDRPEFRYELSNNDLGRNVVHEKQQSKSSEVIILPRSLETLLLSNVLCYDFERLLLIPEGSNLTYLDVSFGFSLIGILFQKNSSQKIETLLIDGHPHSTFIDQEELMNNGKIKTLKWRDASLYIHMYPDDNQYSSMIQSVFKKLKYLENLDMSKNSLWFLPENLLQSMTYLSELRLSKNLFHLVPRQIMDLSNIKLLDFRQNLLTTLDKTTRIWADSMNQKQGLNVLMADNAFECKCDNLDFIEWINKTKVRLDSRSYKCTLVNGSLITVREAYEKMHDLFSHCESSIWLTVASTLLSTCFVTALLFFIYGKRWEISLLFYRQFRKIVKKKYCRSFTYDVFVSYGEDSVPWIKNCLVPKLEHEWKLKICFKDRDFLPGGYYFDTEAESIEHSRHVIFLLTPSFKASEDYLFAVERVKHEKRIRNIENIIVLAKDISLKDIPTELTYIWNYVSFIQWTDDTDDIDIMWQQLRLWLCQDLIPPDSNAQYWDIINLSIENAFNSDIDKIVVTGDFNENLLNFRNTKLTNIILQNGLNQAIEQPTFFWETSSSLLDLILVNDPDILLYTEVGNNILEANVRYHCPVSGIINIKKTPNKVFSRKIWDYDHVDLTNYKFDLSEVNWDNIINNNDVNVAVTNITETILKIATKHIPCKFVKVRSQDPPWLTGHIKKLIRHRKRLHKMAKKKNTADSWWQFRHVRNQCINLIKTAKLDFFNKQLNI</sequence>
<dbReference type="PRINTS" id="PR01537">
    <property type="entry name" value="INTRLKN1R1F"/>
</dbReference>
<dbReference type="Pfam" id="PF01582">
    <property type="entry name" value="TIR"/>
    <property type="match status" value="1"/>
</dbReference>
<dbReference type="InterPro" id="IPR003591">
    <property type="entry name" value="Leu-rich_rpt_typical-subtyp"/>
</dbReference>
<dbReference type="InterPro" id="IPR000157">
    <property type="entry name" value="TIR_dom"/>
</dbReference>
<dbReference type="OrthoDB" id="6043111at2759"/>
<dbReference type="InterPro" id="IPR035897">
    <property type="entry name" value="Toll_tir_struct_dom_sf"/>
</dbReference>
<dbReference type="SMART" id="SM00369">
    <property type="entry name" value="LRR_TYP"/>
    <property type="match status" value="6"/>
</dbReference>
<dbReference type="PROSITE" id="PS50104">
    <property type="entry name" value="TIR"/>
    <property type="match status" value="1"/>
</dbReference>
<evidence type="ECO:0000256" key="2">
    <source>
        <dbReference type="ARBA" id="ARBA00009634"/>
    </source>
</evidence>
<dbReference type="SUPFAM" id="SSF52200">
    <property type="entry name" value="Toll/Interleukin receptor TIR domain"/>
    <property type="match status" value="1"/>
</dbReference>
<feature type="domain" description="TIR" evidence="11">
    <location>
        <begin position="644"/>
        <end position="782"/>
    </location>
</feature>
<evidence type="ECO:0000259" key="11">
    <source>
        <dbReference type="PROSITE" id="PS50104"/>
    </source>
</evidence>
<evidence type="ECO:0000256" key="6">
    <source>
        <dbReference type="ARBA" id="ARBA00022737"/>
    </source>
</evidence>
<evidence type="ECO:0000256" key="8">
    <source>
        <dbReference type="ARBA" id="ARBA00023136"/>
    </source>
</evidence>
<evidence type="ECO:0000256" key="9">
    <source>
        <dbReference type="ARBA" id="ARBA00023170"/>
    </source>
</evidence>
<keyword evidence="4" id="KW-0812">Transmembrane</keyword>
<dbReference type="Proteomes" id="UP000507470">
    <property type="component" value="Unassembled WGS sequence"/>
</dbReference>
<dbReference type="GO" id="GO:0007165">
    <property type="term" value="P:signal transduction"/>
    <property type="evidence" value="ECO:0007669"/>
    <property type="project" value="InterPro"/>
</dbReference>
<keyword evidence="13" id="KW-1185">Reference proteome</keyword>
<evidence type="ECO:0000313" key="12">
    <source>
        <dbReference type="EMBL" id="CAC5395014.1"/>
    </source>
</evidence>
<organism evidence="12 13">
    <name type="scientific">Mytilus coruscus</name>
    <name type="common">Sea mussel</name>
    <dbReference type="NCBI Taxonomy" id="42192"/>
    <lineage>
        <taxon>Eukaryota</taxon>
        <taxon>Metazoa</taxon>
        <taxon>Spiralia</taxon>
        <taxon>Lophotrochozoa</taxon>
        <taxon>Mollusca</taxon>
        <taxon>Bivalvia</taxon>
        <taxon>Autobranchia</taxon>
        <taxon>Pteriomorphia</taxon>
        <taxon>Mytilida</taxon>
        <taxon>Mytiloidea</taxon>
        <taxon>Mytilidae</taxon>
        <taxon>Mytilinae</taxon>
        <taxon>Mytilus</taxon>
    </lineage>
</organism>
<dbReference type="AlphaFoldDB" id="A0A6J8CJ25"/>
<evidence type="ECO:0000256" key="1">
    <source>
        <dbReference type="ARBA" id="ARBA00004167"/>
    </source>
</evidence>
<dbReference type="Pfam" id="PF13855">
    <property type="entry name" value="LRR_8"/>
    <property type="match status" value="1"/>
</dbReference>
<dbReference type="PANTHER" id="PTHR24365:SF541">
    <property type="entry name" value="PROTEIN TOLL-RELATED"/>
    <property type="match status" value="1"/>
</dbReference>
<reference evidence="12 13" key="1">
    <citation type="submission" date="2020-06" db="EMBL/GenBank/DDBJ databases">
        <authorList>
            <person name="Li R."/>
            <person name="Bekaert M."/>
        </authorList>
    </citation>
    <scope>NUCLEOTIDE SEQUENCE [LARGE SCALE GENOMIC DNA]</scope>
    <source>
        <strain evidence="13">wild</strain>
    </source>
</reference>
<evidence type="ECO:0000256" key="7">
    <source>
        <dbReference type="ARBA" id="ARBA00022989"/>
    </source>
</evidence>
<evidence type="ECO:0000256" key="10">
    <source>
        <dbReference type="ARBA" id="ARBA00023180"/>
    </source>
</evidence>
<evidence type="ECO:0000256" key="5">
    <source>
        <dbReference type="ARBA" id="ARBA00022729"/>
    </source>
</evidence>
<dbReference type="Gene3D" id="3.80.10.10">
    <property type="entry name" value="Ribonuclease Inhibitor"/>
    <property type="match status" value="2"/>
</dbReference>
<dbReference type="InterPro" id="IPR032675">
    <property type="entry name" value="LRR_dom_sf"/>
</dbReference>
<accession>A0A6J8CJ25</accession>
<dbReference type="Gene3D" id="3.40.50.10140">
    <property type="entry name" value="Toll/interleukin-1 receptor homology (TIR) domain"/>
    <property type="match status" value="1"/>
</dbReference>
<keyword evidence="3" id="KW-0433">Leucine-rich repeat</keyword>
<keyword evidence="10" id="KW-0325">Glycoprotein</keyword>
<name>A0A6J8CJ25_MYTCO</name>
<keyword evidence="8" id="KW-0472">Membrane</keyword>
<keyword evidence="6" id="KW-0677">Repeat</keyword>
<evidence type="ECO:0000256" key="4">
    <source>
        <dbReference type="ARBA" id="ARBA00022692"/>
    </source>
</evidence>
<proteinExistence type="inferred from homology"/>
<evidence type="ECO:0000313" key="13">
    <source>
        <dbReference type="Proteomes" id="UP000507470"/>
    </source>
</evidence>
<dbReference type="GO" id="GO:0038023">
    <property type="term" value="F:signaling receptor activity"/>
    <property type="evidence" value="ECO:0007669"/>
    <property type="project" value="TreeGrafter"/>
</dbReference>
<keyword evidence="9" id="KW-0675">Receptor</keyword>
<dbReference type="SMART" id="SM00255">
    <property type="entry name" value="TIR"/>
    <property type="match status" value="1"/>
</dbReference>
<dbReference type="GO" id="GO:0005886">
    <property type="term" value="C:plasma membrane"/>
    <property type="evidence" value="ECO:0007669"/>
    <property type="project" value="TreeGrafter"/>
</dbReference>
<keyword evidence="7" id="KW-1133">Transmembrane helix</keyword>
<dbReference type="PANTHER" id="PTHR24365">
    <property type="entry name" value="TOLL-LIKE RECEPTOR"/>
    <property type="match status" value="1"/>
</dbReference>
<dbReference type="SUPFAM" id="SSF52058">
    <property type="entry name" value="L domain-like"/>
    <property type="match status" value="2"/>
</dbReference>
<dbReference type="PROSITE" id="PS51450">
    <property type="entry name" value="LRR"/>
    <property type="match status" value="1"/>
</dbReference>